<proteinExistence type="predicted"/>
<protein>
    <recommendedName>
        <fullName evidence="3">Adhesin</fullName>
    </recommendedName>
</protein>
<dbReference type="AlphaFoldDB" id="A0A327ZF69"/>
<name>A0A327ZF69_9ACTN</name>
<comment type="caution">
    <text evidence="1">The sequence shown here is derived from an EMBL/GenBank/DDBJ whole genome shotgun (WGS) entry which is preliminary data.</text>
</comment>
<dbReference type="Proteomes" id="UP000249341">
    <property type="component" value="Unassembled WGS sequence"/>
</dbReference>
<evidence type="ECO:0008006" key="3">
    <source>
        <dbReference type="Google" id="ProtNLM"/>
    </source>
</evidence>
<keyword evidence="2" id="KW-1185">Reference proteome</keyword>
<reference evidence="1 2" key="1">
    <citation type="submission" date="2018-06" db="EMBL/GenBank/DDBJ databases">
        <title>Genomic Encyclopedia of Type Strains, Phase III (KMG-III): the genomes of soil and plant-associated and newly described type strains.</title>
        <authorList>
            <person name="Whitman W."/>
        </authorList>
    </citation>
    <scope>NUCLEOTIDE SEQUENCE [LARGE SCALE GENOMIC DNA]</scope>
    <source>
        <strain evidence="1 2">CGMCC 4.7090</strain>
    </source>
</reference>
<dbReference type="EMBL" id="QLMJ01000009">
    <property type="protein sequence ID" value="RAK35547.1"/>
    <property type="molecule type" value="Genomic_DNA"/>
</dbReference>
<evidence type="ECO:0000313" key="1">
    <source>
        <dbReference type="EMBL" id="RAK35547.1"/>
    </source>
</evidence>
<organism evidence="1 2">
    <name type="scientific">Actinoplanes lutulentus</name>
    <dbReference type="NCBI Taxonomy" id="1287878"/>
    <lineage>
        <taxon>Bacteria</taxon>
        <taxon>Bacillati</taxon>
        <taxon>Actinomycetota</taxon>
        <taxon>Actinomycetes</taxon>
        <taxon>Micromonosporales</taxon>
        <taxon>Micromonosporaceae</taxon>
        <taxon>Actinoplanes</taxon>
    </lineage>
</organism>
<sequence>MGWLTSATDGCQRAVRAVSAPAVIVSESPRNTDRTGPQAYGNPGSIAVTVRVAAGSRVEGKAAAADFRGTGRLGDVVFETAQGPIDLDAAASARLSVAAGDVTVGRLTGAAEISTAKGDIRITEAVRGAVVLRTQAGTISVGAAPGVSAVLNAGTAYGRVDNRLKNDGSAGLDIHATTQHGDIVAHSL</sequence>
<evidence type="ECO:0000313" key="2">
    <source>
        <dbReference type="Proteomes" id="UP000249341"/>
    </source>
</evidence>
<gene>
    <name evidence="1" type="ORF">B0I29_10920</name>
</gene>
<accession>A0A327ZF69</accession>